<dbReference type="GO" id="GO:0016491">
    <property type="term" value="F:oxidoreductase activity"/>
    <property type="evidence" value="ECO:0007669"/>
    <property type="project" value="InterPro"/>
</dbReference>
<dbReference type="Gene3D" id="3.90.180.10">
    <property type="entry name" value="Medium-chain alcohol dehydrogenases, catalytic domain"/>
    <property type="match status" value="1"/>
</dbReference>
<dbReference type="InterPro" id="IPR013154">
    <property type="entry name" value="ADH-like_N"/>
</dbReference>
<dbReference type="CDD" id="cd08243">
    <property type="entry name" value="quinone_oxidoreductase_like_1"/>
    <property type="match status" value="1"/>
</dbReference>
<dbReference type="InterPro" id="IPR011032">
    <property type="entry name" value="GroES-like_sf"/>
</dbReference>
<protein>
    <submittedName>
        <fullName evidence="3">GroES-like protein</fullName>
    </submittedName>
</protein>
<dbReference type="PANTHER" id="PTHR44154:SF1">
    <property type="entry name" value="QUINONE OXIDOREDUCTASE"/>
    <property type="match status" value="1"/>
</dbReference>
<evidence type="ECO:0000256" key="1">
    <source>
        <dbReference type="ARBA" id="ARBA00022857"/>
    </source>
</evidence>
<evidence type="ECO:0000313" key="3">
    <source>
        <dbReference type="EMBL" id="KAF2033132.1"/>
    </source>
</evidence>
<dbReference type="SUPFAM" id="SSF50129">
    <property type="entry name" value="GroES-like"/>
    <property type="match status" value="1"/>
</dbReference>
<reference evidence="3" key="1">
    <citation type="journal article" date="2020" name="Stud. Mycol.">
        <title>101 Dothideomycetes genomes: a test case for predicting lifestyles and emergence of pathogens.</title>
        <authorList>
            <person name="Haridas S."/>
            <person name="Albert R."/>
            <person name="Binder M."/>
            <person name="Bloem J."/>
            <person name="Labutti K."/>
            <person name="Salamov A."/>
            <person name="Andreopoulos B."/>
            <person name="Baker S."/>
            <person name="Barry K."/>
            <person name="Bills G."/>
            <person name="Bluhm B."/>
            <person name="Cannon C."/>
            <person name="Castanera R."/>
            <person name="Culley D."/>
            <person name="Daum C."/>
            <person name="Ezra D."/>
            <person name="Gonzalez J."/>
            <person name="Henrissat B."/>
            <person name="Kuo A."/>
            <person name="Liang C."/>
            <person name="Lipzen A."/>
            <person name="Lutzoni F."/>
            <person name="Magnuson J."/>
            <person name="Mondo S."/>
            <person name="Nolan M."/>
            <person name="Ohm R."/>
            <person name="Pangilinan J."/>
            <person name="Park H.-J."/>
            <person name="Ramirez L."/>
            <person name="Alfaro M."/>
            <person name="Sun H."/>
            <person name="Tritt A."/>
            <person name="Yoshinaga Y."/>
            <person name="Zwiers L.-H."/>
            <person name="Turgeon B."/>
            <person name="Goodwin S."/>
            <person name="Spatafora J."/>
            <person name="Crous P."/>
            <person name="Grigoriev I."/>
        </authorList>
    </citation>
    <scope>NUCLEOTIDE SEQUENCE</scope>
    <source>
        <strain evidence="3">CBS 110217</strain>
    </source>
</reference>
<dbReference type="SMART" id="SM00829">
    <property type="entry name" value="PKS_ER"/>
    <property type="match status" value="1"/>
</dbReference>
<organism evidence="3 4">
    <name type="scientific">Setomelanomma holmii</name>
    <dbReference type="NCBI Taxonomy" id="210430"/>
    <lineage>
        <taxon>Eukaryota</taxon>
        <taxon>Fungi</taxon>
        <taxon>Dikarya</taxon>
        <taxon>Ascomycota</taxon>
        <taxon>Pezizomycotina</taxon>
        <taxon>Dothideomycetes</taxon>
        <taxon>Pleosporomycetidae</taxon>
        <taxon>Pleosporales</taxon>
        <taxon>Pleosporineae</taxon>
        <taxon>Phaeosphaeriaceae</taxon>
        <taxon>Setomelanomma</taxon>
    </lineage>
</organism>
<dbReference type="SUPFAM" id="SSF51735">
    <property type="entry name" value="NAD(P)-binding Rossmann-fold domains"/>
    <property type="match status" value="1"/>
</dbReference>
<dbReference type="InterPro" id="IPR036291">
    <property type="entry name" value="NAD(P)-bd_dom_sf"/>
</dbReference>
<accession>A0A9P4HFK0</accession>
<dbReference type="InterPro" id="IPR051603">
    <property type="entry name" value="Zinc-ADH_QOR/CCCR"/>
</dbReference>
<dbReference type="AlphaFoldDB" id="A0A9P4HFK0"/>
<keyword evidence="4" id="KW-1185">Reference proteome</keyword>
<dbReference type="Pfam" id="PF13602">
    <property type="entry name" value="ADH_zinc_N_2"/>
    <property type="match status" value="1"/>
</dbReference>
<dbReference type="PANTHER" id="PTHR44154">
    <property type="entry name" value="QUINONE OXIDOREDUCTASE"/>
    <property type="match status" value="1"/>
</dbReference>
<dbReference type="OrthoDB" id="203908at2759"/>
<dbReference type="Gene3D" id="3.40.50.720">
    <property type="entry name" value="NAD(P)-binding Rossmann-like Domain"/>
    <property type="match status" value="1"/>
</dbReference>
<proteinExistence type="predicted"/>
<comment type="caution">
    <text evidence="3">The sequence shown here is derived from an EMBL/GenBank/DDBJ whole genome shotgun (WGS) entry which is preliminary data.</text>
</comment>
<feature type="domain" description="Enoyl reductase (ER)" evidence="2">
    <location>
        <begin position="10"/>
        <end position="326"/>
    </location>
</feature>
<dbReference type="Pfam" id="PF08240">
    <property type="entry name" value="ADH_N"/>
    <property type="match status" value="1"/>
</dbReference>
<keyword evidence="1" id="KW-0521">NADP</keyword>
<sequence>MKAIVIREAGGPEVLQVEDLPIPTPNAGQVLIRIKAFGLNRSELFTRQGHSPSVKFPRVLGIEAVGIVKSCPGRELHEGDVVATAMGGLGRDFNGGYAEYTCVPCQNVQVIDKQVVKKLGWTTFGAMPEMLQTSYGCLFRGLKLQKGDKLLIRGGTTSIGLAAAALASNNGVEVAGSTRKTDAHTTELMKQSGVTHVIQDTGSLAESVRKVWRGGADKVLELIGTTALDDSLQCAAKGGIVCMAGIVGNAWDLNGWNPMEKIPTGVCLTSYSGGPDDFLQTPLAELAEQFLGGNLKLPIGKVFKLDKIVEAHRAMDGNKAGGKIVVLVE</sequence>
<dbReference type="InterPro" id="IPR020843">
    <property type="entry name" value="ER"/>
</dbReference>
<name>A0A9P4HFK0_9PLEO</name>
<dbReference type="Proteomes" id="UP000799777">
    <property type="component" value="Unassembled WGS sequence"/>
</dbReference>
<dbReference type="EMBL" id="ML978168">
    <property type="protein sequence ID" value="KAF2033132.1"/>
    <property type="molecule type" value="Genomic_DNA"/>
</dbReference>
<evidence type="ECO:0000313" key="4">
    <source>
        <dbReference type="Proteomes" id="UP000799777"/>
    </source>
</evidence>
<gene>
    <name evidence="3" type="ORF">EK21DRAFT_98442</name>
</gene>
<evidence type="ECO:0000259" key="2">
    <source>
        <dbReference type="SMART" id="SM00829"/>
    </source>
</evidence>